<evidence type="ECO:0000256" key="1">
    <source>
        <dbReference type="SAM" id="SignalP"/>
    </source>
</evidence>
<evidence type="ECO:0000313" key="3">
    <source>
        <dbReference type="EMBL" id="MFD1547033.1"/>
    </source>
</evidence>
<evidence type="ECO:0000313" key="4">
    <source>
        <dbReference type="Proteomes" id="UP001597097"/>
    </source>
</evidence>
<sequence>MRPVPALAAVGTAAAVLLTLTPAAQAATPAVQIVKVYYDSPGSDLRSNASLNGEYVVIKNTTTKAINLGGWAISDKTGYRYAFQSGVALKPGKTYTLRTGTGNDGTSGVYWNRKAYVWNNDKDTAYVRRSDGKLIDSCPYNSTRADFTNC</sequence>
<evidence type="ECO:0000259" key="2">
    <source>
        <dbReference type="PROSITE" id="PS51841"/>
    </source>
</evidence>
<reference evidence="4" key="1">
    <citation type="journal article" date="2019" name="Int. J. Syst. Evol. Microbiol.">
        <title>The Global Catalogue of Microorganisms (GCM) 10K type strain sequencing project: providing services to taxonomists for standard genome sequencing and annotation.</title>
        <authorList>
            <consortium name="The Broad Institute Genomics Platform"/>
            <consortium name="The Broad Institute Genome Sequencing Center for Infectious Disease"/>
            <person name="Wu L."/>
            <person name="Ma J."/>
        </authorList>
    </citation>
    <scope>NUCLEOTIDE SEQUENCE [LARGE SCALE GENOMIC DNA]</scope>
    <source>
        <strain evidence="4">CGMCC 1.15399</strain>
    </source>
</reference>
<name>A0ABW4GXH5_9ACTN</name>
<keyword evidence="4" id="KW-1185">Reference proteome</keyword>
<dbReference type="InterPro" id="IPR001322">
    <property type="entry name" value="Lamin_tail_dom"/>
</dbReference>
<accession>A0ABW4GXH5</accession>
<dbReference type="PROSITE" id="PS51841">
    <property type="entry name" value="LTD"/>
    <property type="match status" value="1"/>
</dbReference>
<feature type="signal peptide" evidence="1">
    <location>
        <begin position="1"/>
        <end position="26"/>
    </location>
</feature>
<keyword evidence="1" id="KW-0732">Signal</keyword>
<dbReference type="RefSeq" id="WP_219536560.1">
    <property type="nucleotide sequence ID" value="NZ_JAHKRM010000031.1"/>
</dbReference>
<dbReference type="Proteomes" id="UP001597097">
    <property type="component" value="Unassembled WGS sequence"/>
</dbReference>
<comment type="caution">
    <text evidence="3">The sequence shown here is derived from an EMBL/GenBank/DDBJ whole genome shotgun (WGS) entry which is preliminary data.</text>
</comment>
<organism evidence="3 4">
    <name type="scientific">Nonomuraea guangzhouensis</name>
    <dbReference type="NCBI Taxonomy" id="1291555"/>
    <lineage>
        <taxon>Bacteria</taxon>
        <taxon>Bacillati</taxon>
        <taxon>Actinomycetota</taxon>
        <taxon>Actinomycetes</taxon>
        <taxon>Streptosporangiales</taxon>
        <taxon>Streptosporangiaceae</taxon>
        <taxon>Nonomuraea</taxon>
    </lineage>
</organism>
<proteinExistence type="predicted"/>
<feature type="chain" id="PRO_5045968843" evidence="1">
    <location>
        <begin position="27"/>
        <end position="150"/>
    </location>
</feature>
<protein>
    <submittedName>
        <fullName evidence="3">Lamin tail domain-containing protein</fullName>
    </submittedName>
</protein>
<dbReference type="Pfam" id="PF00932">
    <property type="entry name" value="LTD"/>
    <property type="match status" value="1"/>
</dbReference>
<gene>
    <name evidence="3" type="ORF">ACFSJ0_59045</name>
</gene>
<dbReference type="EMBL" id="JBHUCM010000070">
    <property type="protein sequence ID" value="MFD1547033.1"/>
    <property type="molecule type" value="Genomic_DNA"/>
</dbReference>
<feature type="domain" description="LTD" evidence="2">
    <location>
        <begin position="21"/>
        <end position="144"/>
    </location>
</feature>